<accession>A0A4S8M0A3</accession>
<dbReference type="EMBL" id="ML179199">
    <property type="protein sequence ID" value="THU95474.1"/>
    <property type="molecule type" value="Genomic_DNA"/>
</dbReference>
<evidence type="ECO:0000313" key="3">
    <source>
        <dbReference type="Proteomes" id="UP000297245"/>
    </source>
</evidence>
<sequence length="360" mass="39901">MSLLYRELQGTGADSDDVLSSTTSQNHPVTSFPDVFFDFASAPELPNSTNSTSFSFSQQPEVCATQATLALELKNKYNLYGQYAANFDSFVEASDQERVLMSAAWTQVILMNSESKHEGFSESLKKAARVYAVYTLLSPNLASYSGKITGAVIDAMRCCGIEDMPDDSQPAKLTKLTTYIGSQVSSGKNLLKTKVIESLTHLRNIADLAEAVIGNQSIPLTKELCVRLAFLRWVAAAIVRKSDHVTNKDGGKWWEEIDMALLDVRKDRAERESNKFLQIYASDIGKYGDPSSGLRTVDIDMFQTLIDSYAMTVEVPTKTKDIWKERINNSINENGKRARVEEPTSGGGETGDMVNRQMRH</sequence>
<keyword evidence="3" id="KW-1185">Reference proteome</keyword>
<evidence type="ECO:0000256" key="1">
    <source>
        <dbReference type="SAM" id="MobiDB-lite"/>
    </source>
</evidence>
<dbReference type="AlphaFoldDB" id="A0A4S8M0A3"/>
<name>A0A4S8M0A3_DENBC</name>
<feature type="region of interest" description="Disordered" evidence="1">
    <location>
        <begin position="334"/>
        <end position="360"/>
    </location>
</feature>
<proteinExistence type="predicted"/>
<gene>
    <name evidence="2" type="ORF">K435DRAFT_839493</name>
</gene>
<evidence type="ECO:0000313" key="2">
    <source>
        <dbReference type="EMBL" id="THU95474.1"/>
    </source>
</evidence>
<protein>
    <submittedName>
        <fullName evidence="2">Uncharacterized protein</fullName>
    </submittedName>
</protein>
<organism evidence="2 3">
    <name type="scientific">Dendrothele bispora (strain CBS 962.96)</name>
    <dbReference type="NCBI Taxonomy" id="1314807"/>
    <lineage>
        <taxon>Eukaryota</taxon>
        <taxon>Fungi</taxon>
        <taxon>Dikarya</taxon>
        <taxon>Basidiomycota</taxon>
        <taxon>Agaricomycotina</taxon>
        <taxon>Agaricomycetes</taxon>
        <taxon>Agaricomycetidae</taxon>
        <taxon>Agaricales</taxon>
        <taxon>Agaricales incertae sedis</taxon>
        <taxon>Dendrothele</taxon>
    </lineage>
</organism>
<dbReference type="OrthoDB" id="3050604at2759"/>
<dbReference type="Proteomes" id="UP000297245">
    <property type="component" value="Unassembled WGS sequence"/>
</dbReference>
<reference evidence="2 3" key="1">
    <citation type="journal article" date="2019" name="Nat. Ecol. Evol.">
        <title>Megaphylogeny resolves global patterns of mushroom evolution.</title>
        <authorList>
            <person name="Varga T."/>
            <person name="Krizsan K."/>
            <person name="Foldi C."/>
            <person name="Dima B."/>
            <person name="Sanchez-Garcia M."/>
            <person name="Sanchez-Ramirez S."/>
            <person name="Szollosi G.J."/>
            <person name="Szarkandi J.G."/>
            <person name="Papp V."/>
            <person name="Albert L."/>
            <person name="Andreopoulos W."/>
            <person name="Angelini C."/>
            <person name="Antonin V."/>
            <person name="Barry K.W."/>
            <person name="Bougher N.L."/>
            <person name="Buchanan P."/>
            <person name="Buyck B."/>
            <person name="Bense V."/>
            <person name="Catcheside P."/>
            <person name="Chovatia M."/>
            <person name="Cooper J."/>
            <person name="Damon W."/>
            <person name="Desjardin D."/>
            <person name="Finy P."/>
            <person name="Geml J."/>
            <person name="Haridas S."/>
            <person name="Hughes K."/>
            <person name="Justo A."/>
            <person name="Karasinski D."/>
            <person name="Kautmanova I."/>
            <person name="Kiss B."/>
            <person name="Kocsube S."/>
            <person name="Kotiranta H."/>
            <person name="LaButti K.M."/>
            <person name="Lechner B.E."/>
            <person name="Liimatainen K."/>
            <person name="Lipzen A."/>
            <person name="Lukacs Z."/>
            <person name="Mihaltcheva S."/>
            <person name="Morgado L.N."/>
            <person name="Niskanen T."/>
            <person name="Noordeloos M.E."/>
            <person name="Ohm R.A."/>
            <person name="Ortiz-Santana B."/>
            <person name="Ovrebo C."/>
            <person name="Racz N."/>
            <person name="Riley R."/>
            <person name="Savchenko A."/>
            <person name="Shiryaev A."/>
            <person name="Soop K."/>
            <person name="Spirin V."/>
            <person name="Szebenyi C."/>
            <person name="Tomsovsky M."/>
            <person name="Tulloss R.E."/>
            <person name="Uehling J."/>
            <person name="Grigoriev I.V."/>
            <person name="Vagvolgyi C."/>
            <person name="Papp T."/>
            <person name="Martin F.M."/>
            <person name="Miettinen O."/>
            <person name="Hibbett D.S."/>
            <person name="Nagy L.G."/>
        </authorList>
    </citation>
    <scope>NUCLEOTIDE SEQUENCE [LARGE SCALE GENOMIC DNA]</scope>
    <source>
        <strain evidence="2 3">CBS 962.96</strain>
    </source>
</reference>